<evidence type="ECO:0000256" key="4">
    <source>
        <dbReference type="ARBA" id="ARBA00022692"/>
    </source>
</evidence>
<dbReference type="EMBL" id="RBWE01000001">
    <property type="protein sequence ID" value="RKO65957.1"/>
    <property type="molecule type" value="Genomic_DNA"/>
</dbReference>
<organism evidence="8 9">
    <name type="scientific">Desulfofundulus salinus</name>
    <dbReference type="NCBI Taxonomy" id="2419843"/>
    <lineage>
        <taxon>Bacteria</taxon>
        <taxon>Bacillati</taxon>
        <taxon>Bacillota</taxon>
        <taxon>Clostridia</taxon>
        <taxon>Eubacteriales</taxon>
        <taxon>Peptococcaceae</taxon>
        <taxon>Desulfofundulus</taxon>
    </lineage>
</organism>
<keyword evidence="3" id="KW-1003">Cell membrane</keyword>
<evidence type="ECO:0000256" key="6">
    <source>
        <dbReference type="ARBA" id="ARBA00023136"/>
    </source>
</evidence>
<feature type="transmembrane region" description="Helical" evidence="7">
    <location>
        <begin position="190"/>
        <end position="211"/>
    </location>
</feature>
<dbReference type="OrthoDB" id="9811391at2"/>
<reference evidence="8 9" key="1">
    <citation type="submission" date="2018-10" db="EMBL/GenBank/DDBJ databases">
        <authorList>
            <person name="Grouzdev D.S."/>
            <person name="Krutkina M.S."/>
            <person name="Tourova T.P."/>
            <person name="Nazina T.N."/>
        </authorList>
    </citation>
    <scope>NUCLEOTIDE SEQUENCE [LARGE SCALE GENOMIC DNA]</scope>
    <source>
        <strain evidence="8 9">435</strain>
    </source>
</reference>
<feature type="transmembrane region" description="Helical" evidence="7">
    <location>
        <begin position="127"/>
        <end position="147"/>
    </location>
</feature>
<keyword evidence="4 7" id="KW-0812">Transmembrane</keyword>
<dbReference type="GO" id="GO:0005886">
    <property type="term" value="C:plasma membrane"/>
    <property type="evidence" value="ECO:0007669"/>
    <property type="project" value="UniProtKB-SubCell"/>
</dbReference>
<evidence type="ECO:0000256" key="1">
    <source>
        <dbReference type="ARBA" id="ARBA00004651"/>
    </source>
</evidence>
<proteinExistence type="inferred from homology"/>
<dbReference type="AlphaFoldDB" id="A0A494WYI2"/>
<accession>A0A494WYI2</accession>
<feature type="transmembrane region" description="Helical" evidence="7">
    <location>
        <begin position="260"/>
        <end position="278"/>
    </location>
</feature>
<gene>
    <name evidence="8" type="ORF">D7024_02635</name>
</gene>
<feature type="transmembrane region" description="Helical" evidence="7">
    <location>
        <begin position="223"/>
        <end position="240"/>
    </location>
</feature>
<evidence type="ECO:0000256" key="5">
    <source>
        <dbReference type="ARBA" id="ARBA00022989"/>
    </source>
</evidence>
<comment type="caution">
    <text evidence="8">The sequence shown here is derived from an EMBL/GenBank/DDBJ whole genome shotgun (WGS) entry which is preliminary data.</text>
</comment>
<feature type="transmembrane region" description="Helical" evidence="7">
    <location>
        <begin position="316"/>
        <end position="338"/>
    </location>
</feature>
<evidence type="ECO:0000256" key="7">
    <source>
        <dbReference type="SAM" id="Phobius"/>
    </source>
</evidence>
<feature type="transmembrane region" description="Helical" evidence="7">
    <location>
        <begin position="159"/>
        <end position="178"/>
    </location>
</feature>
<name>A0A494WYI2_9FIRM</name>
<protein>
    <submittedName>
        <fullName evidence="8">Putative sulfate exporter family transporter</fullName>
    </submittedName>
</protein>
<feature type="transmembrane region" description="Helical" evidence="7">
    <location>
        <begin position="99"/>
        <end position="120"/>
    </location>
</feature>
<dbReference type="PANTHER" id="PTHR30106">
    <property type="entry name" value="INNER MEMBRANE PROTEIN YEIH-RELATED"/>
    <property type="match status" value="1"/>
</dbReference>
<feature type="transmembrane region" description="Helical" evidence="7">
    <location>
        <begin position="75"/>
        <end position="93"/>
    </location>
</feature>
<dbReference type="PANTHER" id="PTHR30106:SF2">
    <property type="entry name" value="UPF0324 INNER MEMBRANE PROTEIN YEIH"/>
    <property type="match status" value="1"/>
</dbReference>
<keyword evidence="6 7" id="KW-0472">Membrane</keyword>
<evidence type="ECO:0000256" key="3">
    <source>
        <dbReference type="ARBA" id="ARBA00022475"/>
    </source>
</evidence>
<dbReference type="Pfam" id="PF03601">
    <property type="entry name" value="Cons_hypoth698"/>
    <property type="match status" value="1"/>
</dbReference>
<dbReference type="RefSeq" id="WP_121450404.1">
    <property type="nucleotide sequence ID" value="NZ_RBWE01000001.1"/>
</dbReference>
<feature type="transmembrane region" description="Helical" evidence="7">
    <location>
        <begin position="35"/>
        <end position="54"/>
    </location>
</feature>
<feature type="transmembrane region" description="Helical" evidence="7">
    <location>
        <begin position="284"/>
        <end position="304"/>
    </location>
</feature>
<comment type="similarity">
    <text evidence="2">Belongs to the UPF0324 family.</text>
</comment>
<evidence type="ECO:0000313" key="8">
    <source>
        <dbReference type="EMBL" id="RKO65957.1"/>
    </source>
</evidence>
<evidence type="ECO:0000313" key="9">
    <source>
        <dbReference type="Proteomes" id="UP000271256"/>
    </source>
</evidence>
<dbReference type="InterPro" id="IPR018383">
    <property type="entry name" value="UPF0324_pro"/>
</dbReference>
<feature type="transmembrane region" description="Helical" evidence="7">
    <location>
        <begin position="12"/>
        <end position="29"/>
    </location>
</feature>
<keyword evidence="5 7" id="KW-1133">Transmembrane helix</keyword>
<evidence type="ECO:0000256" key="2">
    <source>
        <dbReference type="ARBA" id="ARBA00007977"/>
    </source>
</evidence>
<dbReference type="Proteomes" id="UP000271256">
    <property type="component" value="Unassembled WGS sequence"/>
</dbReference>
<keyword evidence="9" id="KW-1185">Reference proteome</keyword>
<sequence length="340" mass="35884">MRVEILQRKAFFHGGIQGLILTIVVGILAHNIATLPFFSVSGPMVIAILIGICWRGVMGIHKQANVGINFASKRLLRYGIILMGVRLNLDAIVATGPKIILLDAAVILSAIVIICFLGRLFAVEERVALLTAVGTGVCGAAAVAAVAPTVKASQDETVVSVASVAVLGTIGSVLYLLLQPFWGLDASSYGVFAGATLHEIAHVIAATQSAGSSAANMALLTKLGRVALLVPVILGISLWFNLKNGEKEQISGWRSLSFPWFLLGFLGMSCLRTTGLIADELASLILQISNLFLIMAMAGMGLNVDIVMFKRMGLKSFFVGLLGSLVISIAGFAAVRIVHF</sequence>
<comment type="subcellular location">
    <subcellularLocation>
        <location evidence="1">Cell membrane</location>
        <topology evidence="1">Multi-pass membrane protein</topology>
    </subcellularLocation>
</comment>